<sequence length="1158" mass="129633">MAEVKAKVPYLPQTRKGLHDIMPDAPEITVPLLYEDPTQTLPTPPPPVCTGKDCDDNCSECNELEAWWTSQKETIDDLILRSNVHTCRKPVAGTDHSKPHRQGARMKPEMPTDVSDEELHDDGILGDDVVNPGEEGSTDSVILKNGFNGYVGTTNVDDYKYRPECCEEIGLYDYIQMYTKVKRTKKQLQEFLESVEQSESTTRDKSPGIPLELYDPADTECDPISIHAFQKDHPLWKTHYIKLDRSGEENELDGFEGELGEENEWGFPDDDEAAALVKGPNQIAKELKMMSAERVMRSSGWVAKLESRVPRLKKLVPDCNLRGSQWKTRIASARDDILAKKMKHAPTVRSSRKVADHYIGNDVVALDAYYFTKYFKALRVHGRTDIGDFPGNELGVGVGTWRLVAEDAKKSNNKRKASDVEEDAVPVKKPSCAYDSIFTVLLAVWKLDPAKWTHRFSQTSKSLDTLAAGFQRNLDRVGSLEQARDAVRRHFRSLDAVKFPAGHRFTSLNNVSDVLFADRCWGVRSEKCLNCNHTVTEGPGFRTMRYIVVDKSRSNNESLFSIADWANAHMTFETAKEAPPILVFALTSPEVIVNPKLRILVDGKGIDYVLCGVIYGGRKHFTSRIIKRNGDIWYNDGIETGRNSEFEGVLESEASQFLNHCVTEETTRGAAQAFYAGRCRCPADNSGRSGYGAGSVYPETVRSRLQVLRRLGGLLFASYIHVPKPTVWWESTQLVEGCVSHVRLESLPSKVRVSLKHNTPQLKSQRARAVAQKRGGESIDAISRGETSRLDLGRVTTYNQTSFERDARSSIVTGMKVPVVDRVLRLGDDREAILLLLKSCSEIQLVHVGVQSKFLFQVVSEYMDRSVNTGEVDLHGKTPTYHSIPRPTIEGLPEELQTNIAEHLDIRSLGFLAEALKLFDPECKRLVDLIICDAFRAVGLSWKSVQFLLSCTRGLITGDFLYYLLLCSGTHRFEATSSTMIIVVEMEEMVPLAAQFISASSEYTAESADACNDDPVIAMSTSAVQFKIIIRSSLCPQAWVMKQPYTNLFNWLSGPELFVGYHKLTFNRQAMAGSSASDDITVRWDEDRSVALVTYDSEPVALTCPSLARSSRDGDSLTFALLQRWASPVVENRVTVYWRLGSCKHFEGAARYLQVVDC</sequence>
<keyword evidence="3" id="KW-1185">Reference proteome</keyword>
<organism evidence="2 3">
    <name type="scientific">Favolaschia claudopus</name>
    <dbReference type="NCBI Taxonomy" id="2862362"/>
    <lineage>
        <taxon>Eukaryota</taxon>
        <taxon>Fungi</taxon>
        <taxon>Dikarya</taxon>
        <taxon>Basidiomycota</taxon>
        <taxon>Agaricomycotina</taxon>
        <taxon>Agaricomycetes</taxon>
        <taxon>Agaricomycetidae</taxon>
        <taxon>Agaricales</taxon>
        <taxon>Marasmiineae</taxon>
        <taxon>Mycenaceae</taxon>
        <taxon>Favolaschia</taxon>
    </lineage>
</organism>
<protein>
    <submittedName>
        <fullName evidence="2">Uncharacterized protein</fullName>
    </submittedName>
</protein>
<dbReference type="Proteomes" id="UP001362999">
    <property type="component" value="Unassembled WGS sequence"/>
</dbReference>
<dbReference type="EMBL" id="JAWWNJ010000170">
    <property type="protein sequence ID" value="KAK6977321.1"/>
    <property type="molecule type" value="Genomic_DNA"/>
</dbReference>
<gene>
    <name evidence="2" type="ORF">R3P38DRAFT_2810498</name>
</gene>
<evidence type="ECO:0000256" key="1">
    <source>
        <dbReference type="SAM" id="MobiDB-lite"/>
    </source>
</evidence>
<dbReference type="AlphaFoldDB" id="A0AAV9ZAT0"/>
<proteinExistence type="predicted"/>
<comment type="caution">
    <text evidence="2">The sequence shown here is derived from an EMBL/GenBank/DDBJ whole genome shotgun (WGS) entry which is preliminary data.</text>
</comment>
<name>A0AAV9ZAT0_9AGAR</name>
<evidence type="ECO:0000313" key="3">
    <source>
        <dbReference type="Proteomes" id="UP001362999"/>
    </source>
</evidence>
<feature type="region of interest" description="Disordered" evidence="1">
    <location>
        <begin position="89"/>
        <end position="116"/>
    </location>
</feature>
<evidence type="ECO:0000313" key="2">
    <source>
        <dbReference type="EMBL" id="KAK6977321.1"/>
    </source>
</evidence>
<accession>A0AAV9ZAT0</accession>
<reference evidence="2 3" key="1">
    <citation type="journal article" date="2024" name="J Genomics">
        <title>Draft genome sequencing and assembly of Favolaschia claudopus CIRM-BRFM 2984 isolated from oak limbs.</title>
        <authorList>
            <person name="Navarro D."/>
            <person name="Drula E."/>
            <person name="Chaduli D."/>
            <person name="Cazenave R."/>
            <person name="Ahrendt S."/>
            <person name="Wang J."/>
            <person name="Lipzen A."/>
            <person name="Daum C."/>
            <person name="Barry K."/>
            <person name="Grigoriev I.V."/>
            <person name="Favel A."/>
            <person name="Rosso M.N."/>
            <person name="Martin F."/>
        </authorList>
    </citation>
    <scope>NUCLEOTIDE SEQUENCE [LARGE SCALE GENOMIC DNA]</scope>
    <source>
        <strain evidence="2 3">CIRM-BRFM 2984</strain>
    </source>
</reference>